<protein>
    <submittedName>
        <fullName evidence="3">Myb-like DNA-binding domain containing protein</fullName>
    </submittedName>
</protein>
<dbReference type="VEuPathDB" id="TrichDB:TVAG_217000"/>
<dbReference type="SUPFAM" id="SSF46689">
    <property type="entry name" value="Homeodomain-like"/>
    <property type="match status" value="1"/>
</dbReference>
<dbReference type="GO" id="GO:0000978">
    <property type="term" value="F:RNA polymerase II cis-regulatory region sequence-specific DNA binding"/>
    <property type="evidence" value="ECO:0000318"/>
    <property type="project" value="GO_Central"/>
</dbReference>
<evidence type="ECO:0000313" key="3">
    <source>
        <dbReference type="EMBL" id="EAX99978.1"/>
    </source>
</evidence>
<dbReference type="PROSITE" id="PS50090">
    <property type="entry name" value="MYB_LIKE"/>
    <property type="match status" value="1"/>
</dbReference>
<reference evidence="3" key="1">
    <citation type="submission" date="2006-10" db="EMBL/GenBank/DDBJ databases">
        <authorList>
            <person name="Amadeo P."/>
            <person name="Zhao Q."/>
            <person name="Wortman J."/>
            <person name="Fraser-Liggett C."/>
            <person name="Carlton J."/>
        </authorList>
    </citation>
    <scope>NUCLEOTIDE SEQUENCE</scope>
    <source>
        <strain evidence="3">G3</strain>
    </source>
</reference>
<keyword evidence="4" id="KW-1185">Reference proteome</keyword>
<dbReference type="GO" id="GO:0006355">
    <property type="term" value="P:regulation of DNA-templated transcription"/>
    <property type="evidence" value="ECO:0000318"/>
    <property type="project" value="GO_Central"/>
</dbReference>
<dbReference type="AlphaFoldDB" id="A2F535"/>
<organism evidence="3 4">
    <name type="scientific">Trichomonas vaginalis (strain ATCC PRA-98 / G3)</name>
    <dbReference type="NCBI Taxonomy" id="412133"/>
    <lineage>
        <taxon>Eukaryota</taxon>
        <taxon>Metamonada</taxon>
        <taxon>Parabasalia</taxon>
        <taxon>Trichomonadida</taxon>
        <taxon>Trichomonadidae</taxon>
        <taxon>Trichomonas</taxon>
    </lineage>
</organism>
<dbReference type="VEuPathDB" id="TrichDB:TVAGG3_0540280"/>
<gene>
    <name evidence="3" type="ORF">TVAG_217000</name>
</gene>
<dbReference type="SMART" id="SM00717">
    <property type="entry name" value="SANT"/>
    <property type="match status" value="2"/>
</dbReference>
<evidence type="ECO:0000259" key="2">
    <source>
        <dbReference type="PROSITE" id="PS51294"/>
    </source>
</evidence>
<evidence type="ECO:0000313" key="4">
    <source>
        <dbReference type="Proteomes" id="UP000001542"/>
    </source>
</evidence>
<dbReference type="CDD" id="cd00167">
    <property type="entry name" value="SANT"/>
    <property type="match status" value="1"/>
</dbReference>
<dbReference type="EMBL" id="DS113618">
    <property type="protein sequence ID" value="EAX99978.1"/>
    <property type="molecule type" value="Genomic_DNA"/>
</dbReference>
<proteinExistence type="predicted"/>
<dbReference type="SMR" id="A2F535"/>
<feature type="domain" description="Myb-like" evidence="1">
    <location>
        <begin position="10"/>
        <end position="62"/>
    </location>
</feature>
<dbReference type="STRING" id="5722.A2F535"/>
<dbReference type="RefSeq" id="XP_001312908.1">
    <property type="nucleotide sequence ID" value="XM_001312907.1"/>
</dbReference>
<dbReference type="InterPro" id="IPR017930">
    <property type="entry name" value="Myb_dom"/>
</dbReference>
<dbReference type="PANTHER" id="PTHR45614">
    <property type="entry name" value="MYB PROTEIN-RELATED"/>
    <property type="match status" value="1"/>
</dbReference>
<sequence>MYSRNDILRSTKRARNHFSQEEDTMLLSLISSFKKCEIDWEEISRIMKRTVRQCKDRYNNYLINKNQNKDFTNDELMKIIQLYSIIGPHWVEISRFFQERTDIDIKLAFKRLERRKISTETSFQLYLSLNKYNNCALKKLYTKRFVCRKTSNKLSFQKDEAAQNMEYIEFSSEYEQSIASGFNEEDIFNEFSEC</sequence>
<dbReference type="InterPro" id="IPR050560">
    <property type="entry name" value="MYB_TF"/>
</dbReference>
<dbReference type="Pfam" id="PF13921">
    <property type="entry name" value="Myb_DNA-bind_6"/>
    <property type="match status" value="1"/>
</dbReference>
<dbReference type="PROSITE" id="PS51294">
    <property type="entry name" value="HTH_MYB"/>
    <property type="match status" value="1"/>
</dbReference>
<reference evidence="3" key="2">
    <citation type="journal article" date="2007" name="Science">
        <title>Draft genome sequence of the sexually transmitted pathogen Trichomonas vaginalis.</title>
        <authorList>
            <person name="Carlton J.M."/>
            <person name="Hirt R.P."/>
            <person name="Silva J.C."/>
            <person name="Delcher A.L."/>
            <person name="Schatz M."/>
            <person name="Zhao Q."/>
            <person name="Wortman J.R."/>
            <person name="Bidwell S.L."/>
            <person name="Alsmark U.C.M."/>
            <person name="Besteiro S."/>
            <person name="Sicheritz-Ponten T."/>
            <person name="Noel C.J."/>
            <person name="Dacks J.B."/>
            <person name="Foster P.G."/>
            <person name="Simillion C."/>
            <person name="Van de Peer Y."/>
            <person name="Miranda-Saavedra D."/>
            <person name="Barton G.J."/>
            <person name="Westrop G.D."/>
            <person name="Mueller S."/>
            <person name="Dessi D."/>
            <person name="Fiori P.L."/>
            <person name="Ren Q."/>
            <person name="Paulsen I."/>
            <person name="Zhang H."/>
            <person name="Bastida-Corcuera F.D."/>
            <person name="Simoes-Barbosa A."/>
            <person name="Brown M.T."/>
            <person name="Hayes R.D."/>
            <person name="Mukherjee M."/>
            <person name="Okumura C.Y."/>
            <person name="Schneider R."/>
            <person name="Smith A.J."/>
            <person name="Vanacova S."/>
            <person name="Villalvazo M."/>
            <person name="Haas B.J."/>
            <person name="Pertea M."/>
            <person name="Feldblyum T.V."/>
            <person name="Utterback T.R."/>
            <person name="Shu C.L."/>
            <person name="Osoegawa K."/>
            <person name="de Jong P.J."/>
            <person name="Hrdy I."/>
            <person name="Horvathova L."/>
            <person name="Zubacova Z."/>
            <person name="Dolezal P."/>
            <person name="Malik S.B."/>
            <person name="Logsdon J.M. Jr."/>
            <person name="Henze K."/>
            <person name="Gupta A."/>
            <person name="Wang C.C."/>
            <person name="Dunne R.L."/>
            <person name="Upcroft J.A."/>
            <person name="Upcroft P."/>
            <person name="White O."/>
            <person name="Salzberg S.L."/>
            <person name="Tang P."/>
            <person name="Chiu C.-H."/>
            <person name="Lee Y.-S."/>
            <person name="Embley T.M."/>
            <person name="Coombs G.H."/>
            <person name="Mottram J.C."/>
            <person name="Tachezy J."/>
            <person name="Fraser-Liggett C.M."/>
            <person name="Johnson P.J."/>
        </authorList>
    </citation>
    <scope>NUCLEOTIDE SEQUENCE [LARGE SCALE GENOMIC DNA]</scope>
    <source>
        <strain evidence="3">G3</strain>
    </source>
</reference>
<dbReference type="InterPro" id="IPR001005">
    <property type="entry name" value="SANT/Myb"/>
</dbReference>
<dbReference type="GO" id="GO:0000981">
    <property type="term" value="F:DNA-binding transcription factor activity, RNA polymerase II-specific"/>
    <property type="evidence" value="ECO:0000318"/>
    <property type="project" value="GO_Central"/>
</dbReference>
<dbReference type="Gene3D" id="1.10.10.60">
    <property type="entry name" value="Homeodomain-like"/>
    <property type="match status" value="2"/>
</dbReference>
<dbReference type="Proteomes" id="UP000001542">
    <property type="component" value="Unassembled WGS sequence"/>
</dbReference>
<dbReference type="InParanoid" id="A2F535"/>
<dbReference type="InterPro" id="IPR009057">
    <property type="entry name" value="Homeodomain-like_sf"/>
</dbReference>
<keyword evidence="3" id="KW-0238">DNA-binding</keyword>
<accession>A2F535</accession>
<dbReference type="GO" id="GO:0005634">
    <property type="term" value="C:nucleus"/>
    <property type="evidence" value="ECO:0000318"/>
    <property type="project" value="GO_Central"/>
</dbReference>
<feature type="domain" description="HTH myb-type" evidence="2">
    <location>
        <begin position="10"/>
        <end position="66"/>
    </location>
</feature>
<evidence type="ECO:0000259" key="1">
    <source>
        <dbReference type="PROSITE" id="PS50090"/>
    </source>
</evidence>
<dbReference type="OrthoDB" id="2143914at2759"/>
<dbReference type="KEGG" id="tva:4757797"/>
<dbReference type="PANTHER" id="PTHR45614:SF253">
    <property type="entry name" value="CHROMOSOME UNDETERMINED SCAFFOLD_38, WHOLE GENOME SHOTGUN SEQUENCE"/>
    <property type="match status" value="1"/>
</dbReference>
<name>A2F535_TRIV3</name>